<accession>A0A0J8JQ82</accession>
<dbReference type="GO" id="GO:0003723">
    <property type="term" value="F:RNA binding"/>
    <property type="evidence" value="ECO:0007669"/>
    <property type="project" value="InterPro"/>
</dbReference>
<evidence type="ECO:0000259" key="10">
    <source>
        <dbReference type="Pfam" id="PF00849"/>
    </source>
</evidence>
<dbReference type="GO" id="GO:0160151">
    <property type="term" value="F:tRNA pseudouridine(32) synthase activity"/>
    <property type="evidence" value="ECO:0007669"/>
    <property type="project" value="UniProtKB-EC"/>
</dbReference>
<keyword evidence="12" id="KW-1185">Reference proteome</keyword>
<dbReference type="InterPro" id="IPR006145">
    <property type="entry name" value="PsdUridine_synth_RsuA/RluA"/>
</dbReference>
<name>A0A0J8JQ82_9ALTE</name>
<keyword evidence="4 9" id="KW-0413">Isomerase</keyword>
<evidence type="ECO:0000256" key="5">
    <source>
        <dbReference type="ARBA" id="ARBA00036184"/>
    </source>
</evidence>
<dbReference type="Pfam" id="PF00849">
    <property type="entry name" value="PseudoU_synth_2"/>
    <property type="match status" value="1"/>
</dbReference>
<comment type="similarity">
    <text evidence="1 9">Belongs to the pseudouridine synthase RluA family.</text>
</comment>
<evidence type="ECO:0000256" key="1">
    <source>
        <dbReference type="ARBA" id="ARBA00010876"/>
    </source>
</evidence>
<dbReference type="InterPro" id="IPR006224">
    <property type="entry name" value="PsdUridine_synth_RluA-like_CS"/>
</dbReference>
<sequence length="218" mass="24561">MKKFNYHPPLSPIQILHQDDDIIVINKPSGLLSNPGIAPETKDCAVSRLQQEFGQAILVHRLDCETSGVMVFAKNKQAESHLKKQFEARQTRKVYLAEVDGTPKQLEGSIKLALIADKQNVPLQKVDQEFGKEAVTHYRVLQTSSTSSLIELKPVTGRTHQLRVHLLSIGHTILGDNFYANDRVLNMRSRLCLHAMSLSFTHPTTNKQVSYYCPANFE</sequence>
<dbReference type="InterPro" id="IPR020103">
    <property type="entry name" value="PsdUridine_synth_cat_dom_sf"/>
</dbReference>
<evidence type="ECO:0000256" key="3">
    <source>
        <dbReference type="ARBA" id="ARBA00022694"/>
    </source>
</evidence>
<evidence type="ECO:0000256" key="7">
    <source>
        <dbReference type="ARBA" id="ARBA00037305"/>
    </source>
</evidence>
<dbReference type="NCBIfam" id="TIGR00005">
    <property type="entry name" value="rluA_subfam"/>
    <property type="match status" value="1"/>
</dbReference>
<dbReference type="STRING" id="1513271.XM47_01935"/>
<evidence type="ECO:0000313" key="11">
    <source>
        <dbReference type="EMBL" id="KMT66886.1"/>
    </source>
</evidence>
<dbReference type="GO" id="GO:0000455">
    <property type="term" value="P:enzyme-directed rRNA pseudouridine synthesis"/>
    <property type="evidence" value="ECO:0007669"/>
    <property type="project" value="TreeGrafter"/>
</dbReference>
<comment type="catalytic activity">
    <reaction evidence="6">
        <text>uridine(746) in 23S rRNA = pseudouridine(746) in 23S rRNA</text>
        <dbReference type="Rhea" id="RHEA:42548"/>
        <dbReference type="Rhea" id="RHEA-COMP:10109"/>
        <dbReference type="Rhea" id="RHEA-COMP:10110"/>
        <dbReference type="ChEBI" id="CHEBI:65314"/>
        <dbReference type="ChEBI" id="CHEBI:65315"/>
        <dbReference type="EC" id="5.4.99.29"/>
    </reaction>
</comment>
<reference evidence="11 12" key="1">
    <citation type="submission" date="2015-04" db="EMBL/GenBank/DDBJ databases">
        <title>Draft Genome Sequence of the Novel Agar-Digesting Marine Bacterium Q1.</title>
        <authorList>
            <person name="Li Y."/>
            <person name="Li D."/>
            <person name="Chen G."/>
            <person name="Du Z."/>
        </authorList>
    </citation>
    <scope>NUCLEOTIDE SEQUENCE [LARGE SCALE GENOMIC DNA]</scope>
    <source>
        <strain evidence="11 12">Q1</strain>
    </source>
</reference>
<evidence type="ECO:0000256" key="9">
    <source>
        <dbReference type="RuleBase" id="RU362028"/>
    </source>
</evidence>
<comment type="function">
    <text evidence="9">Responsible for synthesis of pseudouridine from uracil.</text>
</comment>
<dbReference type="PANTHER" id="PTHR21600:SF91">
    <property type="entry name" value="DUAL-SPECIFICITY RNA PSEUDOURIDINE SYNTHASE RLUA"/>
    <property type="match status" value="1"/>
</dbReference>
<dbReference type="AlphaFoldDB" id="A0A0J8JQ82"/>
<dbReference type="RefSeq" id="WP_048688784.1">
    <property type="nucleotide sequence ID" value="NZ_KQ130482.1"/>
</dbReference>
<comment type="function">
    <text evidence="7">Dual specificity enzyme that catalyzes the synthesis of pseudouridine from uracil-746 in 23S ribosomal RNA and from uracil-32 in the anticodon stem and loop of transfer RNAs.</text>
</comment>
<dbReference type="Proteomes" id="UP000037600">
    <property type="component" value="Unassembled WGS sequence"/>
</dbReference>
<evidence type="ECO:0000256" key="4">
    <source>
        <dbReference type="ARBA" id="ARBA00023235"/>
    </source>
</evidence>
<dbReference type="GO" id="GO:0008033">
    <property type="term" value="P:tRNA processing"/>
    <property type="evidence" value="ECO:0007669"/>
    <property type="project" value="UniProtKB-KW"/>
</dbReference>
<dbReference type="PATRIC" id="fig|1513271.3.peg.409"/>
<dbReference type="InterPro" id="IPR050188">
    <property type="entry name" value="RluA_PseudoU_synthase"/>
</dbReference>
<evidence type="ECO:0000256" key="6">
    <source>
        <dbReference type="ARBA" id="ARBA00036916"/>
    </source>
</evidence>
<dbReference type="CDD" id="cd02869">
    <property type="entry name" value="PseudoU_synth_RluA_like"/>
    <property type="match status" value="1"/>
</dbReference>
<dbReference type="PANTHER" id="PTHR21600">
    <property type="entry name" value="MITOCHONDRIAL RNA PSEUDOURIDINE SYNTHASE"/>
    <property type="match status" value="1"/>
</dbReference>
<dbReference type="EMBL" id="LAZL01000002">
    <property type="protein sequence ID" value="KMT66886.1"/>
    <property type="molecule type" value="Genomic_DNA"/>
</dbReference>
<evidence type="ECO:0000256" key="8">
    <source>
        <dbReference type="PIRSR" id="PIRSR606225-1"/>
    </source>
</evidence>
<comment type="catalytic activity">
    <reaction evidence="5">
        <text>uridine(32) in tRNA = pseudouridine(32) in tRNA</text>
        <dbReference type="Rhea" id="RHEA:42544"/>
        <dbReference type="Rhea" id="RHEA-COMP:10107"/>
        <dbReference type="Rhea" id="RHEA-COMP:10108"/>
        <dbReference type="ChEBI" id="CHEBI:65314"/>
        <dbReference type="ChEBI" id="CHEBI:65315"/>
        <dbReference type="EC" id="5.4.99.28"/>
    </reaction>
</comment>
<feature type="active site" evidence="8">
    <location>
        <position position="63"/>
    </location>
</feature>
<keyword evidence="3" id="KW-0819">tRNA processing</keyword>
<comment type="catalytic activity">
    <reaction evidence="9">
        <text>a uridine in RNA = a pseudouridine in RNA</text>
        <dbReference type="Rhea" id="RHEA:48348"/>
        <dbReference type="Rhea" id="RHEA-COMP:12068"/>
        <dbReference type="Rhea" id="RHEA-COMP:12069"/>
        <dbReference type="ChEBI" id="CHEBI:65314"/>
        <dbReference type="ChEBI" id="CHEBI:65315"/>
    </reaction>
</comment>
<dbReference type="SUPFAM" id="SSF55120">
    <property type="entry name" value="Pseudouridine synthase"/>
    <property type="match status" value="1"/>
</dbReference>
<dbReference type="GO" id="GO:0160142">
    <property type="term" value="F:23S rRNA pseudouridine(746) synthase activity"/>
    <property type="evidence" value="ECO:0007669"/>
    <property type="project" value="UniProtKB-EC"/>
</dbReference>
<evidence type="ECO:0000256" key="2">
    <source>
        <dbReference type="ARBA" id="ARBA00022552"/>
    </source>
</evidence>
<protein>
    <recommendedName>
        <fullName evidence="9">Pseudouridine synthase</fullName>
        <ecNumber evidence="9">5.4.99.-</ecNumber>
    </recommendedName>
</protein>
<dbReference type="PROSITE" id="PS01129">
    <property type="entry name" value="PSI_RLU"/>
    <property type="match status" value="1"/>
</dbReference>
<evidence type="ECO:0000313" key="12">
    <source>
        <dbReference type="Proteomes" id="UP000037600"/>
    </source>
</evidence>
<comment type="caution">
    <text evidence="11">The sequence shown here is derived from an EMBL/GenBank/DDBJ whole genome shotgun (WGS) entry which is preliminary data.</text>
</comment>
<dbReference type="Gene3D" id="3.30.2350.10">
    <property type="entry name" value="Pseudouridine synthase"/>
    <property type="match status" value="1"/>
</dbReference>
<keyword evidence="2" id="KW-0698">rRNA processing</keyword>
<proteinExistence type="inferred from homology"/>
<gene>
    <name evidence="11" type="ORF">XM47_01935</name>
</gene>
<organism evidence="11 12">
    <name type="scientific">Catenovulum maritimum</name>
    <dbReference type="NCBI Taxonomy" id="1513271"/>
    <lineage>
        <taxon>Bacteria</taxon>
        <taxon>Pseudomonadati</taxon>
        <taxon>Pseudomonadota</taxon>
        <taxon>Gammaproteobacteria</taxon>
        <taxon>Alteromonadales</taxon>
        <taxon>Alteromonadaceae</taxon>
        <taxon>Catenovulum</taxon>
    </lineage>
</organism>
<dbReference type="EC" id="5.4.99.-" evidence="9"/>
<feature type="domain" description="Pseudouridine synthase RsuA/RluA-like" evidence="10">
    <location>
        <begin position="21"/>
        <end position="167"/>
    </location>
</feature>
<dbReference type="OrthoDB" id="9785808at2"/>
<dbReference type="InterPro" id="IPR006225">
    <property type="entry name" value="PsdUridine_synth_RluC/D"/>
</dbReference>